<reference evidence="1" key="1">
    <citation type="submission" date="2022-07" db="EMBL/GenBank/DDBJ databases">
        <title>Genome Sequence of Phlebia brevispora.</title>
        <authorList>
            <person name="Buettner E."/>
        </authorList>
    </citation>
    <scope>NUCLEOTIDE SEQUENCE</scope>
    <source>
        <strain evidence="1">MPL23</strain>
    </source>
</reference>
<evidence type="ECO:0000313" key="2">
    <source>
        <dbReference type="Proteomes" id="UP001148662"/>
    </source>
</evidence>
<keyword evidence="2" id="KW-1185">Reference proteome</keyword>
<gene>
    <name evidence="1" type="ORF">NM688_g8737</name>
</gene>
<comment type="caution">
    <text evidence="1">The sequence shown here is derived from an EMBL/GenBank/DDBJ whole genome shotgun (WGS) entry which is preliminary data.</text>
</comment>
<evidence type="ECO:0000313" key="1">
    <source>
        <dbReference type="EMBL" id="KAJ3523404.1"/>
    </source>
</evidence>
<proteinExistence type="predicted"/>
<dbReference type="Proteomes" id="UP001148662">
    <property type="component" value="Unassembled WGS sequence"/>
</dbReference>
<protein>
    <submittedName>
        <fullName evidence="1">Uncharacterized protein</fullName>
    </submittedName>
</protein>
<accession>A0ACC1RR50</accession>
<organism evidence="1 2">
    <name type="scientific">Phlebia brevispora</name>
    <dbReference type="NCBI Taxonomy" id="194682"/>
    <lineage>
        <taxon>Eukaryota</taxon>
        <taxon>Fungi</taxon>
        <taxon>Dikarya</taxon>
        <taxon>Basidiomycota</taxon>
        <taxon>Agaricomycotina</taxon>
        <taxon>Agaricomycetes</taxon>
        <taxon>Polyporales</taxon>
        <taxon>Meruliaceae</taxon>
        <taxon>Phlebia</taxon>
    </lineage>
</organism>
<sequence>MPPLRQSRLRGLLTPNSAAPAPRCQQSRTPNPAPALHSSLLFSSESAPSNHVCYIVKLLPDAMTQA</sequence>
<name>A0ACC1RR50_9APHY</name>
<dbReference type="EMBL" id="JANHOG010002441">
    <property type="protein sequence ID" value="KAJ3523404.1"/>
    <property type="molecule type" value="Genomic_DNA"/>
</dbReference>